<proteinExistence type="predicted"/>
<evidence type="ECO:0000313" key="2">
    <source>
        <dbReference type="EMBL" id="CEK25936.1"/>
    </source>
</evidence>
<accession>A0A0A8VE80</accession>
<dbReference type="InterPro" id="IPR014833">
    <property type="entry name" value="TnsA_N"/>
</dbReference>
<keyword evidence="3" id="KW-0540">Nuclease</keyword>
<evidence type="ECO:0000259" key="1">
    <source>
        <dbReference type="Pfam" id="PF08722"/>
    </source>
</evidence>
<dbReference type="Gene3D" id="3.40.1350.10">
    <property type="match status" value="1"/>
</dbReference>
<keyword evidence="4" id="KW-1185">Reference proteome</keyword>
<dbReference type="Proteomes" id="UP000255169">
    <property type="component" value="Unassembled WGS sequence"/>
</dbReference>
<reference evidence="3 4" key="2">
    <citation type="submission" date="2018-06" db="EMBL/GenBank/DDBJ databases">
        <authorList>
            <consortium name="Pathogen Informatics"/>
            <person name="Doyle S."/>
        </authorList>
    </citation>
    <scope>NUCLEOTIDE SEQUENCE [LARGE SCALE GENOMIC DNA]</scope>
    <source>
        <strain evidence="3 4">NCTC10476</strain>
    </source>
</reference>
<evidence type="ECO:0000313" key="4">
    <source>
        <dbReference type="Proteomes" id="UP000255169"/>
    </source>
</evidence>
<dbReference type="EMBL" id="LN681231">
    <property type="protein sequence ID" value="CEK25936.1"/>
    <property type="molecule type" value="Genomic_DNA"/>
</dbReference>
<keyword evidence="3" id="KW-0378">Hydrolase</keyword>
<dbReference type="AlphaFoldDB" id="A0A0A8VE80"/>
<dbReference type="InterPro" id="IPR011335">
    <property type="entry name" value="Restrct_endonuc-II-like"/>
</dbReference>
<organism evidence="2">
    <name type="scientific">Yersinia ruckeri</name>
    <dbReference type="NCBI Taxonomy" id="29486"/>
    <lineage>
        <taxon>Bacteria</taxon>
        <taxon>Pseudomonadati</taxon>
        <taxon>Pseudomonadota</taxon>
        <taxon>Gammaproteobacteria</taxon>
        <taxon>Enterobacterales</taxon>
        <taxon>Yersiniaceae</taxon>
        <taxon>Yersinia</taxon>
    </lineage>
</organism>
<dbReference type="EMBL" id="UHJG01000001">
    <property type="protein sequence ID" value="SUQ00664.1"/>
    <property type="molecule type" value="Genomic_DNA"/>
</dbReference>
<dbReference type="RefSeq" id="WP_004722610.1">
    <property type="nucleotide sequence ID" value="NZ_CCYO01000011.1"/>
</dbReference>
<dbReference type="InterPro" id="IPR011856">
    <property type="entry name" value="tRNA_endonuc-like_dom_sf"/>
</dbReference>
<dbReference type="GO" id="GO:0003676">
    <property type="term" value="F:nucleic acid binding"/>
    <property type="evidence" value="ECO:0007669"/>
    <property type="project" value="InterPro"/>
</dbReference>
<dbReference type="SUPFAM" id="SSF52980">
    <property type="entry name" value="Restriction endonuclease-like"/>
    <property type="match status" value="1"/>
</dbReference>
<dbReference type="GO" id="GO:0004519">
    <property type="term" value="F:endonuclease activity"/>
    <property type="evidence" value="ECO:0007669"/>
    <property type="project" value="UniProtKB-KW"/>
</dbReference>
<gene>
    <name evidence="3" type="primary">tnsA_2</name>
    <name evidence="2" type="ORF">CSF007_0710</name>
    <name evidence="3" type="ORF">NCTC10476_01967</name>
</gene>
<reference evidence="2" key="1">
    <citation type="journal article" date="2015" name="Genome Announc.">
        <title>Complete Genome Sequence of Yersinia ruckeri Strain CSF007-82, Etiologic Agent of Red Mouth Disease in Salmonid Fish.</title>
        <authorList>
            <person name="Nelson M.C."/>
            <person name="LaPatra S.E."/>
            <person name="Welch T.J."/>
            <person name="Graf J."/>
        </authorList>
    </citation>
    <scope>NUCLEOTIDE SEQUENCE</scope>
    <source>
        <strain evidence="2">CSF007-82</strain>
    </source>
</reference>
<dbReference type="GeneID" id="66877918"/>
<dbReference type="Pfam" id="PF08722">
    <property type="entry name" value="Tn7_TnsA-like_N"/>
    <property type="match status" value="1"/>
</dbReference>
<evidence type="ECO:0000313" key="3">
    <source>
        <dbReference type="EMBL" id="SUQ00664.1"/>
    </source>
</evidence>
<keyword evidence="3" id="KW-0255">Endonuclease</keyword>
<sequence length="275" mass="31517">MGQSRKLETLEDYKRALKGKYGIGEGADYKPWLRVQDVKSQGIRSQVYGRKVRRVHHLLSSLESELFYLSEFSDVVIDIREQFPLLPLNLSHKIAKTIGVKHPSHPVTNESIIITTDFLLTIQSSNGIQYQAISVKPESETNNQRSLEKIDIERIWWELLGINFKLYIGNKLTRAQSRNISWATSPFREQLAIFSDVQVEQALYVLRVGKIFIHEICDCFISEKIVSHLEALTLLRYLIADRFIEVDLSFNIEEAGILDITQVLLNQRGVGNGNC</sequence>
<name>A0A0A8VE80_YERRU</name>
<protein>
    <submittedName>
        <fullName evidence="2">Tn7-like transposase TnsA</fullName>
    </submittedName>
    <submittedName>
        <fullName evidence="3">TnsA endonuclease</fullName>
    </submittedName>
</protein>
<dbReference type="OrthoDB" id="5291587at2"/>
<feature type="domain" description="TnsA endonuclease N-terminal" evidence="1">
    <location>
        <begin position="74"/>
        <end position="167"/>
    </location>
</feature>
<dbReference type="CDD" id="cd22362">
    <property type="entry name" value="TnsA_endonuclease-like"/>
    <property type="match status" value="1"/>
</dbReference>